<evidence type="ECO:0000259" key="11">
    <source>
        <dbReference type="Pfam" id="PF00999"/>
    </source>
</evidence>
<evidence type="ECO:0000256" key="1">
    <source>
        <dbReference type="ARBA" id="ARBA00004651"/>
    </source>
</evidence>
<dbReference type="GO" id="GO:0005886">
    <property type="term" value="C:plasma membrane"/>
    <property type="evidence" value="ECO:0007669"/>
    <property type="project" value="UniProtKB-SubCell"/>
</dbReference>
<keyword evidence="4 10" id="KW-0812">Transmembrane</keyword>
<dbReference type="InterPro" id="IPR006153">
    <property type="entry name" value="Cation/H_exchanger_TM"/>
</dbReference>
<evidence type="ECO:0000256" key="3">
    <source>
        <dbReference type="ARBA" id="ARBA00022475"/>
    </source>
</evidence>
<feature type="transmembrane region" description="Helical" evidence="10">
    <location>
        <begin position="302"/>
        <end position="323"/>
    </location>
</feature>
<comment type="similarity">
    <text evidence="10">Belongs to the monovalent cation:proton antiporter 1 (CPA1) transporter (TC 2.A.36) family.</text>
</comment>
<proteinExistence type="inferred from homology"/>
<dbReference type="GO" id="GO:0051453">
    <property type="term" value="P:regulation of intracellular pH"/>
    <property type="evidence" value="ECO:0007669"/>
    <property type="project" value="TreeGrafter"/>
</dbReference>
<dbReference type="GO" id="GO:0015386">
    <property type="term" value="F:potassium:proton antiporter activity"/>
    <property type="evidence" value="ECO:0007669"/>
    <property type="project" value="TreeGrafter"/>
</dbReference>
<reference evidence="12 13" key="1">
    <citation type="submission" date="2021-05" db="EMBL/GenBank/DDBJ databases">
        <title>A Polyphasic approach of four new species of the genus Ohtaekwangia: Ohtaekwangia histidinii sp. nov., Ohtaekwangia cretensis sp. nov., Ohtaekwangia indiensis sp. nov., Ohtaekwangia reichenbachii sp. nov. from diverse environment.</title>
        <authorList>
            <person name="Octaviana S."/>
        </authorList>
    </citation>
    <scope>NUCLEOTIDE SEQUENCE [LARGE SCALE GENOMIC DNA]</scope>
    <source>
        <strain evidence="12 13">PWU4</strain>
    </source>
</reference>
<dbReference type="PANTHER" id="PTHR10110">
    <property type="entry name" value="SODIUM/HYDROGEN EXCHANGER"/>
    <property type="match status" value="1"/>
</dbReference>
<sequence length="529" mass="58643">MQNIATVIILLAVVTALSQLTDLVKIPYPILLVLTGMGIGFFPGLPVIHLSPETVFLIFLPPILYQAAWTTSWPDFKAAKRPITLLAIGCVIFTTCAVAWVAHTFIPELGWAEAFVLGAIISPPDAVAAAAATKGLSVPKRVTTILEGESLVNDATGLIAYRFALAAVITGTFSVWEASYKFVIVAAGGIFLGLAMGYLFKWIHKITPNNPTADTVLTFITPYIIYLFAENIHISGVLALVSCGLFLSWNSSEIFSQQTRLQAYNTWDTVIFMLNGIIFILIGLQLPEIWGQINNEIAPATLIKYGAIVSVAVIIGRIIWVYPGTFVPRWLSKKIREREPGVNVRLATIVAWAGMRGVVSLAAALAIPLTLDGVNPFPNRDLIIFLTFCVIFSTLVVQGLSLRPLIKLLRIKADDHEQAKEQAIRMRIASAVIEHIEENYSLSLTDEVLNQIKTKYEIRIQRLRKDNTQQKLTEAEIDQLHSIQQELLAAERSQVIALRRQSTISDEILRKLEYELDLEETRLMLERGV</sequence>
<feature type="transmembrane region" description="Helical" evidence="10">
    <location>
        <begin position="159"/>
        <end position="176"/>
    </location>
</feature>
<evidence type="ECO:0000256" key="6">
    <source>
        <dbReference type="ARBA" id="ARBA00023053"/>
    </source>
</evidence>
<dbReference type="RefSeq" id="WP_254160025.1">
    <property type="nucleotide sequence ID" value="NZ_JAHESF010000002.1"/>
</dbReference>
<evidence type="ECO:0000313" key="12">
    <source>
        <dbReference type="EMBL" id="MBT1695570.1"/>
    </source>
</evidence>
<dbReference type="GO" id="GO:0015385">
    <property type="term" value="F:sodium:proton antiporter activity"/>
    <property type="evidence" value="ECO:0007669"/>
    <property type="project" value="InterPro"/>
</dbReference>
<evidence type="ECO:0000256" key="5">
    <source>
        <dbReference type="ARBA" id="ARBA00022989"/>
    </source>
</evidence>
<keyword evidence="6 10" id="KW-0915">Sodium</keyword>
<keyword evidence="3 10" id="KW-1003">Cell membrane</keyword>
<comment type="function">
    <text evidence="10">Na(+)/H(+) antiporter that extrudes sodium in exchange for external protons.</text>
</comment>
<feature type="transmembrane region" description="Helical" evidence="10">
    <location>
        <begin position="83"/>
        <end position="102"/>
    </location>
</feature>
<feature type="transmembrane region" description="Helical" evidence="10">
    <location>
        <begin position="344"/>
        <end position="370"/>
    </location>
</feature>
<organism evidence="12 13">
    <name type="scientific">Chryseosolibacter histidini</name>
    <dbReference type="NCBI Taxonomy" id="2782349"/>
    <lineage>
        <taxon>Bacteria</taxon>
        <taxon>Pseudomonadati</taxon>
        <taxon>Bacteroidota</taxon>
        <taxon>Cytophagia</taxon>
        <taxon>Cytophagales</taxon>
        <taxon>Chryseotaleaceae</taxon>
        <taxon>Chryseosolibacter</taxon>
    </lineage>
</organism>
<feature type="transmembrane region" description="Helical" evidence="10">
    <location>
        <begin position="183"/>
        <end position="203"/>
    </location>
</feature>
<comment type="subcellular location">
    <subcellularLocation>
        <location evidence="1 10">Cell membrane</location>
        <topology evidence="1 10">Multi-pass membrane protein</topology>
    </subcellularLocation>
</comment>
<feature type="transmembrane region" description="Helical" evidence="10">
    <location>
        <begin position="28"/>
        <end position="48"/>
    </location>
</feature>
<comment type="caution">
    <text evidence="10">Lacks conserved residue(s) required for the propagation of feature annotation.</text>
</comment>
<dbReference type="AlphaFoldDB" id="A0AAP2DFU7"/>
<dbReference type="GO" id="GO:0098719">
    <property type="term" value="P:sodium ion import across plasma membrane"/>
    <property type="evidence" value="ECO:0007669"/>
    <property type="project" value="TreeGrafter"/>
</dbReference>
<keyword evidence="5 10" id="KW-1133">Transmembrane helix</keyword>
<dbReference type="Gene3D" id="6.10.140.1330">
    <property type="match status" value="1"/>
</dbReference>
<dbReference type="Pfam" id="PF00999">
    <property type="entry name" value="Na_H_Exchanger"/>
    <property type="match status" value="1"/>
</dbReference>
<dbReference type="InterPro" id="IPR018422">
    <property type="entry name" value="Cation/H_exchanger_CPA1"/>
</dbReference>
<keyword evidence="2 10" id="KW-0813">Transport</keyword>
<dbReference type="EMBL" id="JAHESF010000002">
    <property type="protein sequence ID" value="MBT1695570.1"/>
    <property type="molecule type" value="Genomic_DNA"/>
</dbReference>
<evidence type="ECO:0000256" key="8">
    <source>
        <dbReference type="ARBA" id="ARBA00023136"/>
    </source>
</evidence>
<evidence type="ECO:0000256" key="9">
    <source>
        <dbReference type="ARBA" id="ARBA00023201"/>
    </source>
</evidence>
<dbReference type="PANTHER" id="PTHR10110:SF86">
    <property type="entry name" value="SODIUM_HYDROGEN EXCHANGER 7"/>
    <property type="match status" value="1"/>
</dbReference>
<dbReference type="NCBIfam" id="TIGR00831">
    <property type="entry name" value="a_cpa1"/>
    <property type="match status" value="1"/>
</dbReference>
<evidence type="ECO:0000256" key="7">
    <source>
        <dbReference type="ARBA" id="ARBA00023065"/>
    </source>
</evidence>
<feature type="domain" description="Cation/H+ exchanger transmembrane" evidence="11">
    <location>
        <begin position="10"/>
        <end position="407"/>
    </location>
</feature>
<gene>
    <name evidence="12" type="ORF">KK083_01695</name>
</gene>
<comment type="caution">
    <text evidence="12">The sequence shown here is derived from an EMBL/GenBank/DDBJ whole genome shotgun (WGS) entry which is preliminary data.</text>
</comment>
<name>A0AAP2DFU7_9BACT</name>
<evidence type="ECO:0000256" key="2">
    <source>
        <dbReference type="ARBA" id="ARBA00022448"/>
    </source>
</evidence>
<keyword evidence="7 10" id="KW-0406">Ion transport</keyword>
<protein>
    <submittedName>
        <fullName evidence="12">Na+/H+ antiporter</fullName>
    </submittedName>
</protein>
<evidence type="ECO:0000256" key="10">
    <source>
        <dbReference type="RuleBase" id="RU366002"/>
    </source>
</evidence>
<feature type="transmembrane region" description="Helical" evidence="10">
    <location>
        <begin position="270"/>
        <end position="290"/>
    </location>
</feature>
<accession>A0AAP2DFU7</accession>
<dbReference type="Proteomes" id="UP001319200">
    <property type="component" value="Unassembled WGS sequence"/>
</dbReference>
<keyword evidence="8 10" id="KW-0472">Membrane</keyword>
<feature type="transmembrane region" description="Helical" evidence="10">
    <location>
        <begin position="55"/>
        <end position="71"/>
    </location>
</feature>
<keyword evidence="10" id="KW-0050">Antiport</keyword>
<keyword evidence="13" id="KW-1185">Reference proteome</keyword>
<keyword evidence="9 10" id="KW-0739">Sodium transport</keyword>
<feature type="transmembrane region" description="Helical" evidence="10">
    <location>
        <begin position="382"/>
        <end position="402"/>
    </location>
</feature>
<dbReference type="InterPro" id="IPR004705">
    <property type="entry name" value="Cation/H_exchanger_CPA1_bac"/>
</dbReference>
<feature type="transmembrane region" description="Helical" evidence="10">
    <location>
        <begin position="223"/>
        <end position="249"/>
    </location>
</feature>
<evidence type="ECO:0000256" key="4">
    <source>
        <dbReference type="ARBA" id="ARBA00022692"/>
    </source>
</evidence>
<evidence type="ECO:0000313" key="13">
    <source>
        <dbReference type="Proteomes" id="UP001319200"/>
    </source>
</evidence>